<accession>A0ABW3DET4</accession>
<comment type="caution">
    <text evidence="1">The sequence shown here is derived from an EMBL/GenBank/DDBJ whole genome shotgun (WGS) entry which is preliminary data.</text>
</comment>
<sequence length="121" mass="13839">MTKENKQIAYKTLVNRRKDCILCDPLQCKLQNPSKALNGQLDTDEIGHWTDWQGSLDAKVMVVGQDWGDFKTLEKQGGCDVDNSVTNRSLVKLLMLLAWTLTKVLPKTNTAIYFLRMLFYV</sequence>
<evidence type="ECO:0000313" key="2">
    <source>
        <dbReference type="Proteomes" id="UP001597120"/>
    </source>
</evidence>
<name>A0ABW3DET4_9BACL</name>
<protein>
    <submittedName>
        <fullName evidence="1">Uncharacterized protein</fullName>
    </submittedName>
</protein>
<reference evidence="2" key="1">
    <citation type="journal article" date="2019" name="Int. J. Syst. Evol. Microbiol.">
        <title>The Global Catalogue of Microorganisms (GCM) 10K type strain sequencing project: providing services to taxonomists for standard genome sequencing and annotation.</title>
        <authorList>
            <consortium name="The Broad Institute Genomics Platform"/>
            <consortium name="The Broad Institute Genome Sequencing Center for Infectious Disease"/>
            <person name="Wu L."/>
            <person name="Ma J."/>
        </authorList>
    </citation>
    <scope>NUCLEOTIDE SEQUENCE [LARGE SCALE GENOMIC DNA]</scope>
    <source>
        <strain evidence="2">CCUG 57263</strain>
    </source>
</reference>
<dbReference type="RefSeq" id="WP_379290890.1">
    <property type="nucleotide sequence ID" value="NZ_JBHTIU010000087.1"/>
</dbReference>
<gene>
    <name evidence="1" type="ORF">ACFQ03_21570</name>
</gene>
<keyword evidence="2" id="KW-1185">Reference proteome</keyword>
<dbReference type="EMBL" id="JBHTIU010000087">
    <property type="protein sequence ID" value="MFD0871723.1"/>
    <property type="molecule type" value="Genomic_DNA"/>
</dbReference>
<organism evidence="1 2">
    <name type="scientific">Paenibacillus residui</name>
    <dbReference type="NCBI Taxonomy" id="629724"/>
    <lineage>
        <taxon>Bacteria</taxon>
        <taxon>Bacillati</taxon>
        <taxon>Bacillota</taxon>
        <taxon>Bacilli</taxon>
        <taxon>Bacillales</taxon>
        <taxon>Paenibacillaceae</taxon>
        <taxon>Paenibacillus</taxon>
    </lineage>
</organism>
<evidence type="ECO:0000313" key="1">
    <source>
        <dbReference type="EMBL" id="MFD0871723.1"/>
    </source>
</evidence>
<proteinExistence type="predicted"/>
<dbReference type="Proteomes" id="UP001597120">
    <property type="component" value="Unassembled WGS sequence"/>
</dbReference>